<dbReference type="STRING" id="37653.A0A0L8G4Y7"/>
<keyword evidence="4" id="KW-0769">Symport</keyword>
<dbReference type="PANTHER" id="PTHR10361:SF28">
    <property type="entry name" value="P3 PROTEIN-RELATED"/>
    <property type="match status" value="1"/>
</dbReference>
<dbReference type="AlphaFoldDB" id="A0A0L8G4Y7"/>
<sequence>MDMTATYVPRAESINLTSVELLLEVGSGGAGVLSPAAAAAASMDRMTTTTIFSTSGLHSSQVQAISVGSHKNVPHLASVIRKSRVSDVVFDYSIAAVGIIITFGLGAMTDVASLKHQLKYPVPLVIGFIVQFLLNPLIAFGIAMSLPVDDSIRFGLLSTTCVPGGGLGLSITSVTEGEMSLSISMNVISMVAMLGTAPLWIFVLGQYFLHLDAHKTIPIYHIEVWLVSVFVAYTGGILTKYLKPNVAEAILNWIIKPLLLLMCILFITLGVYINMYVWNILDMYIILGCTLLPVTGWVLGFFLGLIFRQDGPILEALSLETSSFNNLITVAALRFSLSSRPGDLSSTVPFLVIFTTPGIYIVLSLIKSLRLCIINYLQERRQKQVNRQFSIVSGIINQANITALSAPLFISDILDDEDSSDNKEKVTVL</sequence>
<feature type="transmembrane region" description="Helical" evidence="7">
    <location>
        <begin position="258"/>
        <end position="278"/>
    </location>
</feature>
<dbReference type="PANTHER" id="PTHR10361">
    <property type="entry name" value="SODIUM-BILE ACID COTRANSPORTER"/>
    <property type="match status" value="1"/>
</dbReference>
<comment type="similarity">
    <text evidence="2">Belongs to the bile acid:sodium symporter (BASS) (TC 2.A.28) family.</text>
</comment>
<feature type="transmembrane region" description="Helical" evidence="7">
    <location>
        <begin position="124"/>
        <end position="146"/>
    </location>
</feature>
<feature type="transmembrane region" description="Helical" evidence="7">
    <location>
        <begin position="152"/>
        <end position="175"/>
    </location>
</feature>
<evidence type="ECO:0000256" key="5">
    <source>
        <dbReference type="ARBA" id="ARBA00022989"/>
    </source>
</evidence>
<dbReference type="GO" id="GO:0015293">
    <property type="term" value="F:symporter activity"/>
    <property type="evidence" value="ECO:0007669"/>
    <property type="project" value="UniProtKB-KW"/>
</dbReference>
<dbReference type="Gene3D" id="1.20.1530.20">
    <property type="match status" value="1"/>
</dbReference>
<evidence type="ECO:0000313" key="8">
    <source>
        <dbReference type="EMBL" id="KOF71933.1"/>
    </source>
</evidence>
<feature type="transmembrane region" description="Helical" evidence="7">
    <location>
        <begin position="219"/>
        <end position="238"/>
    </location>
</feature>
<keyword evidence="6 7" id="KW-0472">Membrane</keyword>
<evidence type="ECO:0000256" key="1">
    <source>
        <dbReference type="ARBA" id="ARBA00004141"/>
    </source>
</evidence>
<dbReference type="EMBL" id="KQ423910">
    <property type="protein sequence ID" value="KOF71933.1"/>
    <property type="molecule type" value="Genomic_DNA"/>
</dbReference>
<evidence type="ECO:0000256" key="7">
    <source>
        <dbReference type="SAM" id="Phobius"/>
    </source>
</evidence>
<keyword evidence="5 7" id="KW-1133">Transmembrane helix</keyword>
<dbReference type="OrthoDB" id="203097at2759"/>
<proteinExistence type="inferred from homology"/>
<dbReference type="InterPro" id="IPR004710">
    <property type="entry name" value="Bilac:Na_transpt"/>
</dbReference>
<dbReference type="GO" id="GO:0016020">
    <property type="term" value="C:membrane"/>
    <property type="evidence" value="ECO:0007669"/>
    <property type="project" value="UniProtKB-SubCell"/>
</dbReference>
<dbReference type="OMA" id="YLYKRCT"/>
<dbReference type="Pfam" id="PF01758">
    <property type="entry name" value="SBF"/>
    <property type="match status" value="1"/>
</dbReference>
<evidence type="ECO:0000256" key="2">
    <source>
        <dbReference type="ARBA" id="ARBA00006528"/>
    </source>
</evidence>
<name>A0A0L8G4Y7_OCTBM</name>
<feature type="transmembrane region" description="Helical" evidence="7">
    <location>
        <begin position="187"/>
        <end position="207"/>
    </location>
</feature>
<keyword evidence="4" id="KW-0813">Transport</keyword>
<feature type="transmembrane region" description="Helical" evidence="7">
    <location>
        <begin position="389"/>
        <end position="410"/>
    </location>
</feature>
<dbReference type="KEGG" id="obi:106879191"/>
<evidence type="ECO:0000256" key="3">
    <source>
        <dbReference type="ARBA" id="ARBA00022692"/>
    </source>
</evidence>
<accession>A0A0L8G4Y7</accession>
<comment type="subcellular location">
    <subcellularLocation>
        <location evidence="1">Membrane</location>
        <topology evidence="1">Multi-pass membrane protein</topology>
    </subcellularLocation>
</comment>
<organism evidence="8">
    <name type="scientific">Octopus bimaculoides</name>
    <name type="common">California two-spotted octopus</name>
    <dbReference type="NCBI Taxonomy" id="37653"/>
    <lineage>
        <taxon>Eukaryota</taxon>
        <taxon>Metazoa</taxon>
        <taxon>Spiralia</taxon>
        <taxon>Lophotrochozoa</taxon>
        <taxon>Mollusca</taxon>
        <taxon>Cephalopoda</taxon>
        <taxon>Coleoidea</taxon>
        <taxon>Octopodiformes</taxon>
        <taxon>Octopoda</taxon>
        <taxon>Incirrata</taxon>
        <taxon>Octopodidae</taxon>
        <taxon>Octopus</taxon>
    </lineage>
</organism>
<keyword evidence="3 7" id="KW-0812">Transmembrane</keyword>
<dbReference type="InterPro" id="IPR038770">
    <property type="entry name" value="Na+/solute_symporter_sf"/>
</dbReference>
<reference evidence="8" key="1">
    <citation type="submission" date="2015-07" db="EMBL/GenBank/DDBJ databases">
        <title>MeaNS - Measles Nucleotide Surveillance Program.</title>
        <authorList>
            <person name="Tran T."/>
            <person name="Druce J."/>
        </authorList>
    </citation>
    <scope>NUCLEOTIDE SEQUENCE</scope>
    <source>
        <strain evidence="8">UCB-OBI-ISO-001</strain>
        <tissue evidence="8">Gonad</tissue>
    </source>
</reference>
<protein>
    <submittedName>
        <fullName evidence="8">Uncharacterized protein</fullName>
    </submittedName>
</protein>
<feature type="transmembrane region" description="Helical" evidence="7">
    <location>
        <begin position="284"/>
        <end position="307"/>
    </location>
</feature>
<feature type="transmembrane region" description="Helical" evidence="7">
    <location>
        <begin position="92"/>
        <end position="112"/>
    </location>
</feature>
<evidence type="ECO:0000256" key="6">
    <source>
        <dbReference type="ARBA" id="ARBA00023136"/>
    </source>
</evidence>
<dbReference type="InterPro" id="IPR002657">
    <property type="entry name" value="BilAc:Na_symport/Acr3"/>
</dbReference>
<gene>
    <name evidence="8" type="ORF">OCBIM_22000274mg</name>
</gene>
<evidence type="ECO:0000256" key="4">
    <source>
        <dbReference type="ARBA" id="ARBA00022847"/>
    </source>
</evidence>
<feature type="transmembrane region" description="Helical" evidence="7">
    <location>
        <begin position="357"/>
        <end position="377"/>
    </location>
</feature>